<dbReference type="SUPFAM" id="SSF53335">
    <property type="entry name" value="S-adenosyl-L-methionine-dependent methyltransferases"/>
    <property type="match status" value="1"/>
</dbReference>
<feature type="binding site" evidence="9">
    <location>
        <position position="205"/>
    </location>
    <ligand>
        <name>S-adenosyl-L-methionine</name>
        <dbReference type="ChEBI" id="CHEBI:59789"/>
    </ligand>
</feature>
<dbReference type="PANTHER" id="PTHR13600">
    <property type="entry name" value="LEUCINE CARBOXYL METHYLTRANSFERASE"/>
    <property type="match status" value="1"/>
</dbReference>
<dbReference type="AlphaFoldDB" id="A0A376B900"/>
<keyword evidence="11" id="KW-1185">Reference proteome</keyword>
<evidence type="ECO:0000256" key="5">
    <source>
        <dbReference type="ARBA" id="ARBA00022603"/>
    </source>
</evidence>
<dbReference type="InterPro" id="IPR007213">
    <property type="entry name" value="Ppm1/Ppm2/Tcmp"/>
</dbReference>
<dbReference type="PANTHER" id="PTHR13600:SF21">
    <property type="entry name" value="LEUCINE CARBOXYL METHYLTRANSFERASE 1"/>
    <property type="match status" value="1"/>
</dbReference>
<evidence type="ECO:0000256" key="7">
    <source>
        <dbReference type="ARBA" id="ARBA00022691"/>
    </source>
</evidence>
<protein>
    <recommendedName>
        <fullName evidence="4 8">Leucine carboxyl methyltransferase 1</fullName>
        <ecNumber evidence="3 8">2.1.1.233</ecNumber>
    </recommendedName>
</protein>
<dbReference type="GO" id="GO:0032259">
    <property type="term" value="P:methylation"/>
    <property type="evidence" value="ECO:0007669"/>
    <property type="project" value="UniProtKB-KW"/>
</dbReference>
<feature type="binding site" evidence="9">
    <location>
        <begin position="177"/>
        <end position="178"/>
    </location>
    <ligand>
        <name>S-adenosyl-L-methionine</name>
        <dbReference type="ChEBI" id="CHEBI:59789"/>
    </ligand>
</feature>
<keyword evidence="6 8" id="KW-0808">Transferase</keyword>
<evidence type="ECO:0000256" key="3">
    <source>
        <dbReference type="ARBA" id="ARBA00012834"/>
    </source>
</evidence>
<reference evidence="11" key="1">
    <citation type="submission" date="2018-06" db="EMBL/GenBank/DDBJ databases">
        <authorList>
            <person name="Guldener U."/>
        </authorList>
    </citation>
    <scope>NUCLEOTIDE SEQUENCE [LARGE SCALE GENOMIC DNA]</scope>
    <source>
        <strain evidence="11">UTAD17</strain>
    </source>
</reference>
<dbReference type="VEuPathDB" id="FungiDB:SCODWIG_02893"/>
<dbReference type="PIRSF" id="PIRSF016305">
    <property type="entry name" value="LCM_mtfrase"/>
    <property type="match status" value="1"/>
</dbReference>
<evidence type="ECO:0000313" key="11">
    <source>
        <dbReference type="Proteomes" id="UP000262825"/>
    </source>
</evidence>
<feature type="binding site" evidence="9">
    <location>
        <position position="110"/>
    </location>
    <ligand>
        <name>S-adenosyl-L-methionine</name>
        <dbReference type="ChEBI" id="CHEBI:59789"/>
    </ligand>
</feature>
<feature type="binding site" evidence="9">
    <location>
        <position position="79"/>
    </location>
    <ligand>
        <name>S-adenosyl-L-methionine</name>
        <dbReference type="ChEBI" id="CHEBI:59789"/>
    </ligand>
</feature>
<evidence type="ECO:0000256" key="2">
    <source>
        <dbReference type="ARBA" id="ARBA00010703"/>
    </source>
</evidence>
<evidence type="ECO:0000256" key="9">
    <source>
        <dbReference type="PIRSR" id="PIRSR016305-1"/>
    </source>
</evidence>
<comment type="catalytic activity">
    <reaction evidence="1 8">
        <text>[phosphatase 2A protein]-C-terminal L-leucine + S-adenosyl-L-methionine = [phosphatase 2A protein]-C-terminal L-leucine methyl ester + S-adenosyl-L-homocysteine</text>
        <dbReference type="Rhea" id="RHEA:48544"/>
        <dbReference type="Rhea" id="RHEA-COMP:12134"/>
        <dbReference type="Rhea" id="RHEA-COMP:12135"/>
        <dbReference type="ChEBI" id="CHEBI:57856"/>
        <dbReference type="ChEBI" id="CHEBI:59789"/>
        <dbReference type="ChEBI" id="CHEBI:90516"/>
        <dbReference type="ChEBI" id="CHEBI:90517"/>
        <dbReference type="EC" id="2.1.1.233"/>
    </reaction>
</comment>
<dbReference type="InterPro" id="IPR016651">
    <property type="entry name" value="LCMT1"/>
</dbReference>
<evidence type="ECO:0000313" key="10">
    <source>
        <dbReference type="EMBL" id="SSD61132.1"/>
    </source>
</evidence>
<keyword evidence="5 8" id="KW-0489">Methyltransferase</keyword>
<organism evidence="10 11">
    <name type="scientific">Saccharomycodes ludwigii</name>
    <dbReference type="NCBI Taxonomy" id="36035"/>
    <lineage>
        <taxon>Eukaryota</taxon>
        <taxon>Fungi</taxon>
        <taxon>Dikarya</taxon>
        <taxon>Ascomycota</taxon>
        <taxon>Saccharomycotina</taxon>
        <taxon>Saccharomycetes</taxon>
        <taxon>Saccharomycodales</taxon>
        <taxon>Saccharomycodaceae</taxon>
        <taxon>Saccharomycodes</taxon>
    </lineage>
</organism>
<comment type="function">
    <text evidence="8">Methylates the carboxyl group of the C-terminal leucine residue of protein phosphatase 2A catalytic subunits to form alpha-leucine ester residues.</text>
</comment>
<comment type="similarity">
    <text evidence="2 8">Belongs to the methyltransferase superfamily. LCMT family.</text>
</comment>
<evidence type="ECO:0000256" key="8">
    <source>
        <dbReference type="PIRNR" id="PIRNR016305"/>
    </source>
</evidence>
<dbReference type="EC" id="2.1.1.233" evidence="3 8"/>
<dbReference type="Gene3D" id="3.40.50.150">
    <property type="entry name" value="Vaccinia Virus protein VP39"/>
    <property type="match status" value="1"/>
</dbReference>
<evidence type="ECO:0000256" key="1">
    <source>
        <dbReference type="ARBA" id="ARBA00000724"/>
    </source>
</evidence>
<dbReference type="EMBL" id="UFAJ01000578">
    <property type="protein sequence ID" value="SSD61132.1"/>
    <property type="molecule type" value="Genomic_DNA"/>
</dbReference>
<dbReference type="Proteomes" id="UP000262825">
    <property type="component" value="Unassembled WGS sequence"/>
</dbReference>
<dbReference type="GO" id="GO:0018423">
    <property type="term" value="F:protein C-terminal leucine carboxyl O-methyltransferase activity"/>
    <property type="evidence" value="ECO:0007669"/>
    <property type="project" value="UniProtKB-EC"/>
</dbReference>
<gene>
    <name evidence="10" type="ORF">SCODWIG_02893</name>
</gene>
<dbReference type="Pfam" id="PF04072">
    <property type="entry name" value="LCM"/>
    <property type="match status" value="1"/>
</dbReference>
<evidence type="ECO:0000256" key="6">
    <source>
        <dbReference type="ARBA" id="ARBA00022679"/>
    </source>
</evidence>
<proteinExistence type="inferred from homology"/>
<keyword evidence="7 8" id="KW-0949">S-adenosyl-L-methionine</keyword>
<accession>A0A376B900</accession>
<sequence>MEQLVIQETDYDAISSKIACINKKYLPDPQIFSVYPNYELLYNSYFNELPKVTRRSYNKIKKLMSSNNYPIMNIGTYLRTVSIDHVLSLYLLPNSDNAEKNNHFQIINLGCGTDLRYFQYNHIYEERLERYIDVDFPMAIETKGRVLSNLNKKNPSLFDLNDNGGSTDGKYQLMSFNLNRNTDELIKQLELVGCDFSLKTIIITECCLCYIEDAKSIELISKLNSVFNAKTNNLHWVSYDPIGGTDKFGQIMTDNLLFQRNLKLPTLLTYNTKEKYSKRFSSIINSDISIKIEDMWEIFQTKIPLKEKTRVQKCEFLDELEELKIILSHYVILYF</sequence>
<evidence type="ECO:0000256" key="4">
    <source>
        <dbReference type="ARBA" id="ARBA00017497"/>
    </source>
</evidence>
<name>A0A376B900_9ASCO</name>
<dbReference type="InterPro" id="IPR029063">
    <property type="entry name" value="SAM-dependent_MTases_sf"/>
</dbReference>